<name>U3UAM8_9BURK</name>
<dbReference type="NCBIfam" id="NF047593">
    <property type="entry name" value="IS66_ISAeme5_TnpA"/>
    <property type="match status" value="1"/>
</dbReference>
<protein>
    <submittedName>
        <fullName evidence="1">WGS project CAFE00000000 data, contig bkir_c177</fullName>
    </submittedName>
</protein>
<gene>
    <name evidence="1" type="ORF">BKIR_c177_4954</name>
</gene>
<comment type="caution">
    <text evidence="1">The sequence shown here is derived from an EMBL/GenBank/DDBJ whole genome shotgun (WGS) entry which is preliminary data.</text>
</comment>
<reference evidence="1 2" key="1">
    <citation type="submission" date="2011-09" db="EMBL/GenBank/DDBJ databases">
        <authorList>
            <person name="Carlier A."/>
        </authorList>
    </citation>
    <scope>NUCLEOTIDE SEQUENCE [LARGE SCALE GENOMIC DNA]</scope>
    <source>
        <strain evidence="1 2">UZHbot1</strain>
    </source>
</reference>
<sequence>MDDDAIERAAVRMTRRPRQGEACWREMVEAWRASGVGARCFCRAPGLAVSTFRIVAQKVRRRGTCQSESTGCDGGRGVCHCTPRGRACFDINLYTNEPCKRRATWASCLTCRPPPSLRRICHSSPRRCKPSRSNRTGSRACCGSNWKFCSTSLPSSIAPAAARVPNGWRARPSCSMPPRICPFRPIRPRFR</sequence>
<evidence type="ECO:0000313" key="2">
    <source>
        <dbReference type="Proteomes" id="UP000003511"/>
    </source>
</evidence>
<keyword evidence="2" id="KW-1185">Reference proteome</keyword>
<organism evidence="1 2">
    <name type="scientific">Candidatus Paraburkholderia kirkii UZHbot1</name>
    <dbReference type="NCBI Taxonomy" id="1055526"/>
    <lineage>
        <taxon>Bacteria</taxon>
        <taxon>Pseudomonadati</taxon>
        <taxon>Pseudomonadota</taxon>
        <taxon>Betaproteobacteria</taxon>
        <taxon>Burkholderiales</taxon>
        <taxon>Burkholderiaceae</taxon>
        <taxon>Paraburkholderia</taxon>
    </lineage>
</organism>
<reference evidence="1 2" key="2">
    <citation type="submission" date="2011-10" db="EMBL/GenBank/DDBJ databases">
        <title>Draft genome sequence of Candidatus Burkholderia kirkii.</title>
        <authorList>
            <person name="Carlier A.L."/>
            <person name="Eberl L."/>
        </authorList>
    </citation>
    <scope>NUCLEOTIDE SEQUENCE [LARGE SCALE GENOMIC DNA]</scope>
    <source>
        <strain evidence="1 2">UZHbot1</strain>
    </source>
</reference>
<accession>U3UAM8</accession>
<dbReference type="EMBL" id="CAFE01000092">
    <property type="protein sequence ID" value="CCD37334.1"/>
    <property type="molecule type" value="Genomic_DNA"/>
</dbReference>
<dbReference type="Proteomes" id="UP000003511">
    <property type="component" value="Unassembled WGS sequence"/>
</dbReference>
<dbReference type="BioCyc" id="CBUR1055526:G10QW-2312-MONOMER"/>
<dbReference type="AlphaFoldDB" id="U3UAM8"/>
<evidence type="ECO:0000313" key="1">
    <source>
        <dbReference type="EMBL" id="CCD37334.1"/>
    </source>
</evidence>
<dbReference type="HOGENOM" id="CLU_1575618_0_0_4"/>
<proteinExistence type="predicted"/>